<comment type="caution">
    <text evidence="1">The sequence shown here is derived from an EMBL/GenBank/DDBJ whole genome shotgun (WGS) entry which is preliminary data.</text>
</comment>
<reference evidence="1" key="1">
    <citation type="journal article" date="2015" name="Nature">
        <title>Complex archaea that bridge the gap between prokaryotes and eukaryotes.</title>
        <authorList>
            <person name="Spang A."/>
            <person name="Saw J.H."/>
            <person name="Jorgensen S.L."/>
            <person name="Zaremba-Niedzwiedzka K."/>
            <person name="Martijn J."/>
            <person name="Lind A.E."/>
            <person name="van Eijk R."/>
            <person name="Schleper C."/>
            <person name="Guy L."/>
            <person name="Ettema T.J."/>
        </authorList>
    </citation>
    <scope>NUCLEOTIDE SEQUENCE</scope>
</reference>
<organism evidence="1">
    <name type="scientific">marine sediment metagenome</name>
    <dbReference type="NCBI Taxonomy" id="412755"/>
    <lineage>
        <taxon>unclassified sequences</taxon>
        <taxon>metagenomes</taxon>
        <taxon>ecological metagenomes</taxon>
    </lineage>
</organism>
<gene>
    <name evidence="1" type="ORF">LCGC14_2658650</name>
</gene>
<feature type="non-terminal residue" evidence="1">
    <location>
        <position position="1"/>
    </location>
</feature>
<proteinExistence type="predicted"/>
<protein>
    <recommendedName>
        <fullName evidence="2">Terminase large subunit gp17-like C-terminal domain-containing protein</fullName>
    </recommendedName>
</protein>
<dbReference type="AlphaFoldDB" id="A0A0F8ZSP5"/>
<dbReference type="EMBL" id="LAZR01046304">
    <property type="protein sequence ID" value="KKK96848.1"/>
    <property type="molecule type" value="Genomic_DNA"/>
</dbReference>
<evidence type="ECO:0008006" key="2">
    <source>
        <dbReference type="Google" id="ProtNLM"/>
    </source>
</evidence>
<evidence type="ECO:0000313" key="1">
    <source>
        <dbReference type="EMBL" id="KKK96848.1"/>
    </source>
</evidence>
<sequence>TAELINEYKPIRTYIDVVGLGAGIYDALKKELGTEYKIVEFDSGKQALDKERYLNRRAEGWWDFSKKLSDGELDLPNSDKLKAQLADIRYDYTTKGLLQIESKEHAKDRGSKSPDVGDAVMMAFSRKGGGGSMKVWRL</sequence>
<name>A0A0F8ZSP5_9ZZZZ</name>
<dbReference type="Gene3D" id="3.30.420.240">
    <property type="match status" value="1"/>
</dbReference>
<accession>A0A0F8ZSP5</accession>